<dbReference type="AlphaFoldDB" id="A0ABD3G0V1"/>
<dbReference type="InterPro" id="IPR020846">
    <property type="entry name" value="MFS_dom"/>
</dbReference>
<accession>A0ABD3G0V1</accession>
<evidence type="ECO:0000256" key="2">
    <source>
        <dbReference type="ARBA" id="ARBA00022692"/>
    </source>
</evidence>
<feature type="domain" description="Major facilitator superfamily (MFS) profile" evidence="6">
    <location>
        <begin position="1"/>
        <end position="158"/>
    </location>
</feature>
<evidence type="ECO:0000259" key="6">
    <source>
        <dbReference type="PROSITE" id="PS50850"/>
    </source>
</evidence>
<keyword evidence="4 5" id="KW-0472">Membrane</keyword>
<dbReference type="SUPFAM" id="SSF103473">
    <property type="entry name" value="MFS general substrate transporter"/>
    <property type="match status" value="1"/>
</dbReference>
<keyword evidence="3 5" id="KW-1133">Transmembrane helix</keyword>
<evidence type="ECO:0000256" key="4">
    <source>
        <dbReference type="ARBA" id="ARBA00023136"/>
    </source>
</evidence>
<dbReference type="Pfam" id="PF07690">
    <property type="entry name" value="MFS_1"/>
    <property type="match status" value="1"/>
</dbReference>
<dbReference type="PROSITE" id="PS50850">
    <property type="entry name" value="MFS"/>
    <property type="match status" value="1"/>
</dbReference>
<organism evidence="7 8">
    <name type="scientific">Phytophthora oleae</name>
    <dbReference type="NCBI Taxonomy" id="2107226"/>
    <lineage>
        <taxon>Eukaryota</taxon>
        <taxon>Sar</taxon>
        <taxon>Stramenopiles</taxon>
        <taxon>Oomycota</taxon>
        <taxon>Peronosporomycetes</taxon>
        <taxon>Peronosporales</taxon>
        <taxon>Peronosporaceae</taxon>
        <taxon>Phytophthora</taxon>
    </lineage>
</organism>
<dbReference type="Gene3D" id="1.20.1250.20">
    <property type="entry name" value="MFS general substrate transporter like domains"/>
    <property type="match status" value="1"/>
</dbReference>
<evidence type="ECO:0000256" key="1">
    <source>
        <dbReference type="ARBA" id="ARBA00004141"/>
    </source>
</evidence>
<keyword evidence="2 5" id="KW-0812">Transmembrane</keyword>
<comment type="caution">
    <text evidence="7">The sequence shown here is derived from an EMBL/GenBank/DDBJ whole genome shotgun (WGS) entry which is preliminary data.</text>
</comment>
<gene>
    <name evidence="7" type="ORF">V7S43_001888</name>
</gene>
<proteinExistence type="predicted"/>
<evidence type="ECO:0000256" key="3">
    <source>
        <dbReference type="ARBA" id="ARBA00022989"/>
    </source>
</evidence>
<dbReference type="InterPro" id="IPR011701">
    <property type="entry name" value="MFS"/>
</dbReference>
<feature type="transmembrane region" description="Helical" evidence="5">
    <location>
        <begin position="87"/>
        <end position="109"/>
    </location>
</feature>
<dbReference type="Proteomes" id="UP001632037">
    <property type="component" value="Unassembled WGS sequence"/>
</dbReference>
<evidence type="ECO:0000256" key="5">
    <source>
        <dbReference type="SAM" id="Phobius"/>
    </source>
</evidence>
<dbReference type="PANTHER" id="PTHR23508:SF10">
    <property type="entry name" value="CARBOXYLIC ACID TRANSPORTER PROTEIN HOMOLOG"/>
    <property type="match status" value="1"/>
</dbReference>
<evidence type="ECO:0000313" key="8">
    <source>
        <dbReference type="Proteomes" id="UP001632037"/>
    </source>
</evidence>
<protein>
    <recommendedName>
        <fullName evidence="6">Major facilitator superfamily (MFS) profile domain-containing protein</fullName>
    </recommendedName>
</protein>
<feature type="transmembrane region" description="Helical" evidence="5">
    <location>
        <begin position="53"/>
        <end position="75"/>
    </location>
</feature>
<dbReference type="InterPro" id="IPR036259">
    <property type="entry name" value="MFS_trans_sf"/>
</dbReference>
<reference evidence="7 8" key="1">
    <citation type="submission" date="2024-09" db="EMBL/GenBank/DDBJ databases">
        <title>Genome sequencing and assembly of Phytophthora oleae, isolate VK10A, causative agent of rot of olive drupes.</title>
        <authorList>
            <person name="Conti Taguali S."/>
            <person name="Riolo M."/>
            <person name="La Spada F."/>
            <person name="Cacciola S.O."/>
            <person name="Dionisio G."/>
        </authorList>
    </citation>
    <scope>NUCLEOTIDE SEQUENCE [LARGE SCALE GENOMIC DNA]</scope>
    <source>
        <strain evidence="7 8">VK10A</strain>
    </source>
</reference>
<dbReference type="PANTHER" id="PTHR23508">
    <property type="entry name" value="CARBOXYLIC ACID TRANSPORTER PROTEIN HOMOLOG"/>
    <property type="match status" value="1"/>
</dbReference>
<sequence>MGGGVFIGAAVGGPLFGRIADSYGRRYALLLAKTLAMAGLLFCAMARKDYEVINARILAGIGLGGELPVAVTLVYKLTPISMRSRAVAILQAFTGIGGVLGVFLAFVVVPKFGWRSAYLVVSAGIFHGGMLCLRLPESPQWLARADHKDVPTIPAKKV</sequence>
<name>A0ABD3G0V1_9STRA</name>
<evidence type="ECO:0000313" key="7">
    <source>
        <dbReference type="EMBL" id="KAL3672593.1"/>
    </source>
</evidence>
<keyword evidence="8" id="KW-1185">Reference proteome</keyword>
<dbReference type="EMBL" id="JBIMZQ010000003">
    <property type="protein sequence ID" value="KAL3672593.1"/>
    <property type="molecule type" value="Genomic_DNA"/>
</dbReference>
<dbReference type="GO" id="GO:0016020">
    <property type="term" value="C:membrane"/>
    <property type="evidence" value="ECO:0007669"/>
    <property type="project" value="UniProtKB-SubCell"/>
</dbReference>
<comment type="subcellular location">
    <subcellularLocation>
        <location evidence="1">Membrane</location>
        <topology evidence="1">Multi-pass membrane protein</topology>
    </subcellularLocation>
</comment>
<feature type="transmembrane region" description="Helical" evidence="5">
    <location>
        <begin position="27"/>
        <end position="47"/>
    </location>
</feature>